<dbReference type="RefSeq" id="WP_295577986.1">
    <property type="nucleotide sequence ID" value="NZ_FLQR01000012.1"/>
</dbReference>
<gene>
    <name evidence="3" type="ORF">MIPYR_80036</name>
</gene>
<dbReference type="Pfam" id="PF03551">
    <property type="entry name" value="PadR"/>
    <property type="match status" value="1"/>
</dbReference>
<dbReference type="SUPFAM" id="SSF46785">
    <property type="entry name" value="Winged helix' DNA-binding domain"/>
    <property type="match status" value="1"/>
</dbReference>
<dbReference type="AlphaFoldDB" id="A0A1Y5PFH1"/>
<dbReference type="PANTHER" id="PTHR43252:SF6">
    <property type="entry name" value="NEGATIVE TRANSCRIPTION REGULATOR PADR"/>
    <property type="match status" value="1"/>
</dbReference>
<dbReference type="InterPro" id="IPR005149">
    <property type="entry name" value="Tscrpt_reg_PadR_N"/>
</dbReference>
<organism evidence="3">
    <name type="scientific">uncultured Microbacterium sp</name>
    <dbReference type="NCBI Taxonomy" id="191216"/>
    <lineage>
        <taxon>Bacteria</taxon>
        <taxon>Bacillati</taxon>
        <taxon>Actinomycetota</taxon>
        <taxon>Actinomycetes</taxon>
        <taxon>Micrococcales</taxon>
        <taxon>Microbacteriaceae</taxon>
        <taxon>Microbacterium</taxon>
        <taxon>environmental samples</taxon>
    </lineage>
</organism>
<dbReference type="Pfam" id="PF10400">
    <property type="entry name" value="Vir_act_alpha_C"/>
    <property type="match status" value="1"/>
</dbReference>
<dbReference type="EMBL" id="FLQR01000012">
    <property type="protein sequence ID" value="SBS74891.1"/>
    <property type="molecule type" value="Genomic_DNA"/>
</dbReference>
<evidence type="ECO:0000259" key="2">
    <source>
        <dbReference type="Pfam" id="PF10400"/>
    </source>
</evidence>
<reference evidence="3" key="1">
    <citation type="submission" date="2016-03" db="EMBL/GenBank/DDBJ databases">
        <authorList>
            <person name="Ploux O."/>
        </authorList>
    </citation>
    <scope>NUCLEOTIDE SEQUENCE</scope>
    <source>
        <strain evidence="3">UC1</strain>
    </source>
</reference>
<accession>A0A1Y5PFH1</accession>
<dbReference type="Gene3D" id="1.10.10.10">
    <property type="entry name" value="Winged helix-like DNA-binding domain superfamily/Winged helix DNA-binding domain"/>
    <property type="match status" value="1"/>
</dbReference>
<name>A0A1Y5PFH1_9MICO</name>
<evidence type="ECO:0000313" key="3">
    <source>
        <dbReference type="EMBL" id="SBS74891.1"/>
    </source>
</evidence>
<sequence>MPYVILGLLLTGPLSLYDLRKRFGAGISLFYSASFGALQRALRQLVEQGDVTVADAAGAGRPKKLYTVTPAGRERWRAWMREPIAPGADAETTLLAKVYLLGRLDDPGDRRFVLDRVRERAASAMDDLTGLATQVDAAAAAVPDDSRLAFEYQRATLDYGLRAHALMLAWTEELRGQAS</sequence>
<dbReference type="InterPro" id="IPR018309">
    <property type="entry name" value="Tscrpt_reg_PadR_C"/>
</dbReference>
<feature type="domain" description="Transcription regulator PadR N-terminal" evidence="1">
    <location>
        <begin position="5"/>
        <end position="76"/>
    </location>
</feature>
<dbReference type="InterPro" id="IPR036390">
    <property type="entry name" value="WH_DNA-bd_sf"/>
</dbReference>
<proteinExistence type="predicted"/>
<protein>
    <submittedName>
        <fullName evidence="3">Uncharacterized protein</fullName>
    </submittedName>
</protein>
<dbReference type="PANTHER" id="PTHR43252">
    <property type="entry name" value="TRANSCRIPTIONAL REGULATOR YQJI"/>
    <property type="match status" value="1"/>
</dbReference>
<feature type="domain" description="Transcription regulator PadR C-terminal" evidence="2">
    <location>
        <begin position="94"/>
        <end position="174"/>
    </location>
</feature>
<dbReference type="InterPro" id="IPR036388">
    <property type="entry name" value="WH-like_DNA-bd_sf"/>
</dbReference>
<evidence type="ECO:0000259" key="1">
    <source>
        <dbReference type="Pfam" id="PF03551"/>
    </source>
</evidence>